<feature type="transmembrane region" description="Helical" evidence="1">
    <location>
        <begin position="300"/>
        <end position="323"/>
    </location>
</feature>
<feature type="transmembrane region" description="Helical" evidence="1">
    <location>
        <begin position="265"/>
        <end position="285"/>
    </location>
</feature>
<dbReference type="WBParaSite" id="Hba_03678">
    <property type="protein sequence ID" value="Hba_03678"/>
    <property type="gene ID" value="Hba_03678"/>
</dbReference>
<sequence length="405" mass="48749">MKIKITIIISNSYYIYYYRYQYSYIFYKYWTCLKRSNFKFETLRPSLLSFTQQHTLEMASSRRLGCDHSLFLLLDFFFFCKSPASEVLTCLDALFRKRLAVFKESLRKLPLTSKPSENLISNYFFYILLYYLIYMYAKPQNFLLSFITTLKTLFLFDKFKTLPGIIKKILYLRSSILRIVLRLERQINALCILADVAQLGIFVYIFRMFLYFINFENPLFYFYLLKLTNFFLIFGITNPMSTFVYENIAFKLFLKKVLSNLLEMFYKIIDGLIIRYNSLNIYIYMMMMMNFKLKVFEGNISGLISITLNNFIHIFDVCLKFYFYHRLLFGIVSNPENWEIPDISPIPFSRDPEIPILLSQITTLLFMCNARNVCFNQFLSRDLYKYDFTIKLFLEKSLCFYLYYS</sequence>
<proteinExistence type="predicted"/>
<evidence type="ECO:0000313" key="2">
    <source>
        <dbReference type="Proteomes" id="UP000095283"/>
    </source>
</evidence>
<evidence type="ECO:0000256" key="1">
    <source>
        <dbReference type="SAM" id="Phobius"/>
    </source>
</evidence>
<name>A0A1I7WFI1_HETBA</name>
<evidence type="ECO:0000313" key="3">
    <source>
        <dbReference type="WBParaSite" id="Hba_03678"/>
    </source>
</evidence>
<feature type="transmembrane region" description="Helical" evidence="1">
    <location>
        <begin position="219"/>
        <end position="245"/>
    </location>
</feature>
<dbReference type="AlphaFoldDB" id="A0A1I7WFI1"/>
<dbReference type="Proteomes" id="UP000095283">
    <property type="component" value="Unplaced"/>
</dbReference>
<keyword evidence="1" id="KW-0472">Membrane</keyword>
<feature type="transmembrane region" description="Helical" evidence="1">
    <location>
        <begin position="119"/>
        <end position="137"/>
    </location>
</feature>
<keyword evidence="2" id="KW-1185">Reference proteome</keyword>
<protein>
    <submittedName>
        <fullName evidence="3">Uncharacterized protein</fullName>
    </submittedName>
</protein>
<organism evidence="2 3">
    <name type="scientific">Heterorhabditis bacteriophora</name>
    <name type="common">Entomopathogenic nematode worm</name>
    <dbReference type="NCBI Taxonomy" id="37862"/>
    <lineage>
        <taxon>Eukaryota</taxon>
        <taxon>Metazoa</taxon>
        <taxon>Ecdysozoa</taxon>
        <taxon>Nematoda</taxon>
        <taxon>Chromadorea</taxon>
        <taxon>Rhabditida</taxon>
        <taxon>Rhabditina</taxon>
        <taxon>Rhabditomorpha</taxon>
        <taxon>Strongyloidea</taxon>
        <taxon>Heterorhabditidae</taxon>
        <taxon>Heterorhabditis</taxon>
    </lineage>
</organism>
<accession>A0A1I7WFI1</accession>
<reference evidence="3" key="1">
    <citation type="submission" date="2016-11" db="UniProtKB">
        <authorList>
            <consortium name="WormBaseParasite"/>
        </authorList>
    </citation>
    <scope>IDENTIFICATION</scope>
</reference>
<keyword evidence="1" id="KW-0812">Transmembrane</keyword>
<keyword evidence="1" id="KW-1133">Transmembrane helix</keyword>
<feature type="transmembrane region" description="Helical" evidence="1">
    <location>
        <begin position="187"/>
        <end position="213"/>
    </location>
</feature>